<dbReference type="InterPro" id="IPR018682">
    <property type="entry name" value="DUF2167_membr"/>
</dbReference>
<dbReference type="Proteomes" id="UP000615455">
    <property type="component" value="Unassembled WGS sequence"/>
</dbReference>
<keyword evidence="2" id="KW-0732">Signal</keyword>
<sequence>MLKRLGWMALILCMVASSSASAEESTSKYTWIEGGKIVDLGPIAAIDLGPEFVFLDAENTKKMSKENHESVTGNEMGSIFPKNSEQTWTVILEYEKSGHIKDDEKTKIDAKDLLNSYKKGTEAANKERQEGQRIHVKGWDIEPFYDEKTHGLTWSLLAEDDSKTTFLNYNTRILTKEGNISVILVSDPAHREADKKVLAEKLLPKLTMKPGEKYEDFNPAKDKMSEYGLSALILGGAGLAVAKKVGFIALILVFLKKFAVIIVIALGAVWTFIKKRFQRRDMNG</sequence>
<reference evidence="4" key="1">
    <citation type="journal article" date="2019" name="Int. J. Syst. Evol. Microbiol.">
        <title>The Global Catalogue of Microorganisms (GCM) 10K type strain sequencing project: providing services to taxonomists for standard genome sequencing and annotation.</title>
        <authorList>
            <consortium name="The Broad Institute Genomics Platform"/>
            <consortium name="The Broad Institute Genome Sequencing Center for Infectious Disease"/>
            <person name="Wu L."/>
            <person name="Ma J."/>
        </authorList>
    </citation>
    <scope>NUCLEOTIDE SEQUENCE [LARGE SCALE GENOMIC DNA]</scope>
    <source>
        <strain evidence="4">CGMCC 1.15043</strain>
    </source>
</reference>
<comment type="caution">
    <text evidence="3">The sequence shown here is derived from an EMBL/GenBank/DDBJ whole genome shotgun (WGS) entry which is preliminary data.</text>
</comment>
<keyword evidence="1" id="KW-0472">Membrane</keyword>
<feature type="transmembrane region" description="Helical" evidence="1">
    <location>
        <begin position="247"/>
        <end position="273"/>
    </location>
</feature>
<organism evidence="3 4">
    <name type="scientific">Paenibacillus marchantiophytorum</name>
    <dbReference type="NCBI Taxonomy" id="1619310"/>
    <lineage>
        <taxon>Bacteria</taxon>
        <taxon>Bacillati</taxon>
        <taxon>Bacillota</taxon>
        <taxon>Bacilli</taxon>
        <taxon>Bacillales</taxon>
        <taxon>Paenibacillaceae</taxon>
        <taxon>Paenibacillus</taxon>
    </lineage>
</organism>
<keyword evidence="1" id="KW-1133">Transmembrane helix</keyword>
<dbReference type="Pfam" id="PF09935">
    <property type="entry name" value="DUF2167"/>
    <property type="match status" value="1"/>
</dbReference>
<evidence type="ECO:0000256" key="1">
    <source>
        <dbReference type="SAM" id="Phobius"/>
    </source>
</evidence>
<protein>
    <recommendedName>
        <fullName evidence="5">DUF2167 domain-containing protein</fullName>
    </recommendedName>
</protein>
<evidence type="ECO:0000256" key="2">
    <source>
        <dbReference type="SAM" id="SignalP"/>
    </source>
</evidence>
<feature type="signal peptide" evidence="2">
    <location>
        <begin position="1"/>
        <end position="22"/>
    </location>
</feature>
<name>A0ABQ1EMT4_9BACL</name>
<evidence type="ECO:0008006" key="5">
    <source>
        <dbReference type="Google" id="ProtNLM"/>
    </source>
</evidence>
<dbReference type="EMBL" id="BMHE01000010">
    <property type="protein sequence ID" value="GFZ78238.1"/>
    <property type="molecule type" value="Genomic_DNA"/>
</dbReference>
<gene>
    <name evidence="3" type="ORF">GCM10008018_24660</name>
</gene>
<dbReference type="RefSeq" id="WP_189011855.1">
    <property type="nucleotide sequence ID" value="NZ_BMHE01000010.1"/>
</dbReference>
<evidence type="ECO:0000313" key="4">
    <source>
        <dbReference type="Proteomes" id="UP000615455"/>
    </source>
</evidence>
<accession>A0ABQ1EMT4</accession>
<keyword evidence="4" id="KW-1185">Reference proteome</keyword>
<proteinExistence type="predicted"/>
<evidence type="ECO:0000313" key="3">
    <source>
        <dbReference type="EMBL" id="GFZ78238.1"/>
    </source>
</evidence>
<feature type="chain" id="PRO_5047324231" description="DUF2167 domain-containing protein" evidence="2">
    <location>
        <begin position="23"/>
        <end position="284"/>
    </location>
</feature>
<keyword evidence="1" id="KW-0812">Transmembrane</keyword>